<sequence>MKCVLSLSAVLVSLAGLAHAQNDTLPVNFGIVVFPAFQALDVFGSYDALNFLALQFPMNLAVIANTLDPVSTRAVPAVMPVPEGQNPMNSNFSQTIIPTHTFDNPPEDLDVLLIPGGVGTWSTTAEFEQTVGFVANTYPHLQYLITVCTGASIAARAGVLDGRNATTNKASFAWVASWGPKVNWITHARWVVDGNIYSTSGVSAGIDGTLAFIADVYGENATEIVVNQMEYERVTNSSYDPFADIYGL</sequence>
<feature type="signal peptide" evidence="1">
    <location>
        <begin position="1"/>
        <end position="20"/>
    </location>
</feature>
<dbReference type="InterPro" id="IPR052158">
    <property type="entry name" value="INH-QAR"/>
</dbReference>
<organism evidence="3 4">
    <name type="scientific">Cylindrobasidium torrendii FP15055 ss-10</name>
    <dbReference type="NCBI Taxonomy" id="1314674"/>
    <lineage>
        <taxon>Eukaryota</taxon>
        <taxon>Fungi</taxon>
        <taxon>Dikarya</taxon>
        <taxon>Basidiomycota</taxon>
        <taxon>Agaricomycotina</taxon>
        <taxon>Agaricomycetes</taxon>
        <taxon>Agaricomycetidae</taxon>
        <taxon>Agaricales</taxon>
        <taxon>Marasmiineae</taxon>
        <taxon>Physalacriaceae</taxon>
        <taxon>Cylindrobasidium</taxon>
    </lineage>
</organism>
<dbReference type="SUPFAM" id="SSF52317">
    <property type="entry name" value="Class I glutamine amidotransferase-like"/>
    <property type="match status" value="1"/>
</dbReference>
<name>A0A0D7B6G7_9AGAR</name>
<dbReference type="InterPro" id="IPR029062">
    <property type="entry name" value="Class_I_gatase-like"/>
</dbReference>
<keyword evidence="1" id="KW-0732">Signal</keyword>
<keyword evidence="4" id="KW-1185">Reference proteome</keyword>
<evidence type="ECO:0000313" key="3">
    <source>
        <dbReference type="EMBL" id="KIY65759.1"/>
    </source>
</evidence>
<dbReference type="Gene3D" id="3.40.50.880">
    <property type="match status" value="1"/>
</dbReference>
<dbReference type="CDD" id="cd03139">
    <property type="entry name" value="GATase1_PfpI_2"/>
    <property type="match status" value="1"/>
</dbReference>
<dbReference type="InterPro" id="IPR002818">
    <property type="entry name" value="DJ-1/PfpI"/>
</dbReference>
<evidence type="ECO:0000313" key="4">
    <source>
        <dbReference type="Proteomes" id="UP000054007"/>
    </source>
</evidence>
<protein>
    <submittedName>
        <fullName evidence="3">ThiJ/PfpI family protein</fullName>
    </submittedName>
</protein>
<dbReference type="AlphaFoldDB" id="A0A0D7B6G7"/>
<feature type="chain" id="PRO_5002316886" evidence="1">
    <location>
        <begin position="21"/>
        <end position="248"/>
    </location>
</feature>
<dbReference type="STRING" id="1314674.A0A0D7B6G7"/>
<evidence type="ECO:0000256" key="1">
    <source>
        <dbReference type="SAM" id="SignalP"/>
    </source>
</evidence>
<dbReference type="Pfam" id="PF01965">
    <property type="entry name" value="DJ-1_PfpI"/>
    <property type="match status" value="1"/>
</dbReference>
<dbReference type="PANTHER" id="PTHR43130:SF15">
    <property type="entry name" value="THIJ_PFPI FAMILY PROTEIN (AFU_ORTHOLOGUE AFUA_5G14240)"/>
    <property type="match status" value="1"/>
</dbReference>
<proteinExistence type="predicted"/>
<dbReference type="PANTHER" id="PTHR43130">
    <property type="entry name" value="ARAC-FAMILY TRANSCRIPTIONAL REGULATOR"/>
    <property type="match status" value="1"/>
</dbReference>
<feature type="non-terminal residue" evidence="3">
    <location>
        <position position="1"/>
    </location>
</feature>
<gene>
    <name evidence="3" type="ORF">CYLTODRAFT_378941</name>
</gene>
<feature type="domain" description="DJ-1/PfpI" evidence="2">
    <location>
        <begin position="85"/>
        <end position="212"/>
    </location>
</feature>
<dbReference type="OrthoDB" id="543156at2759"/>
<evidence type="ECO:0000259" key="2">
    <source>
        <dbReference type="Pfam" id="PF01965"/>
    </source>
</evidence>
<dbReference type="Proteomes" id="UP000054007">
    <property type="component" value="Unassembled WGS sequence"/>
</dbReference>
<accession>A0A0D7B6G7</accession>
<dbReference type="EMBL" id="KN880578">
    <property type="protein sequence ID" value="KIY65759.1"/>
    <property type="molecule type" value="Genomic_DNA"/>
</dbReference>
<reference evidence="3 4" key="1">
    <citation type="journal article" date="2015" name="Fungal Genet. Biol.">
        <title>Evolution of novel wood decay mechanisms in Agaricales revealed by the genome sequences of Fistulina hepatica and Cylindrobasidium torrendii.</title>
        <authorList>
            <person name="Floudas D."/>
            <person name="Held B.W."/>
            <person name="Riley R."/>
            <person name="Nagy L.G."/>
            <person name="Koehler G."/>
            <person name="Ransdell A.S."/>
            <person name="Younus H."/>
            <person name="Chow J."/>
            <person name="Chiniquy J."/>
            <person name="Lipzen A."/>
            <person name="Tritt A."/>
            <person name="Sun H."/>
            <person name="Haridas S."/>
            <person name="LaButti K."/>
            <person name="Ohm R.A."/>
            <person name="Kues U."/>
            <person name="Blanchette R.A."/>
            <person name="Grigoriev I.V."/>
            <person name="Minto R.E."/>
            <person name="Hibbett D.S."/>
        </authorList>
    </citation>
    <scope>NUCLEOTIDE SEQUENCE [LARGE SCALE GENOMIC DNA]</scope>
    <source>
        <strain evidence="3 4">FP15055 ss-10</strain>
    </source>
</reference>